<evidence type="ECO:0000313" key="11">
    <source>
        <dbReference type="EMBL" id="KMZ62689.1"/>
    </source>
</evidence>
<evidence type="ECO:0000256" key="9">
    <source>
        <dbReference type="SAM" id="MobiDB-lite"/>
    </source>
</evidence>
<proteinExistence type="inferred from homology"/>
<keyword evidence="4 8" id="KW-0611">Plant defense</keyword>
<sequence>MEGDNGGVLEKKDLELTPTWIIALVCSFIVFISLCLERFLHFLGKFLNRKGQNPLSEALSKVKEELMLLGFISLLLAVFQGAFQNICVPKEIYNHMLPCKREKHWKNTSHYQVSLFESVRRSLAGDASTSIYCHKKGKMQFLSIKALHDLHIFIFILAITHISVNLFLVILGLLRHSFGKQFYRCLTKSDYQTMRHGFIETHFPGNSKFNFHNYLMRTLEADFKKCIGVSWFLWTFVVVFILLNVNGWYTYFWTGLIPLILLLVIGTKLEHIISQLAHDLYENHRTESGELIIKPSDDHFWFRRPKIILFLINFIFFQNTFEIAFFFWLLVSYDYNSCLKRQNTYLYSRFAIGVIITILCSYSTLPLYTIVTQMGTLYNKEIFNERIQTSIIKWADKAKTKESNEEVKPSTKEQGSSNGEVKISRSSSLPNIHIELSDISLQRQAQLEEGIKDIHKPNQIT</sequence>
<dbReference type="GO" id="GO:0005516">
    <property type="term" value="F:calmodulin binding"/>
    <property type="evidence" value="ECO:0007669"/>
    <property type="project" value="UniProtKB-KW"/>
</dbReference>
<evidence type="ECO:0000256" key="8">
    <source>
        <dbReference type="RuleBase" id="RU280816"/>
    </source>
</evidence>
<dbReference type="OrthoDB" id="1388414at2759"/>
<feature type="transmembrane region" description="Helical" evidence="10">
    <location>
        <begin position="350"/>
        <end position="371"/>
    </location>
</feature>
<dbReference type="OMA" id="QEICIPP"/>
<evidence type="ECO:0000313" key="12">
    <source>
        <dbReference type="Proteomes" id="UP000036987"/>
    </source>
</evidence>
<comment type="similarity">
    <text evidence="2 8">Belongs to the MLO family.</text>
</comment>
<keyword evidence="8" id="KW-0112">Calmodulin-binding</keyword>
<dbReference type="Proteomes" id="UP000036987">
    <property type="component" value="Unassembled WGS sequence"/>
</dbReference>
<evidence type="ECO:0000256" key="2">
    <source>
        <dbReference type="ARBA" id="ARBA00006574"/>
    </source>
</evidence>
<comment type="function">
    <text evidence="8">May be involved in modulation of pathogen defense and leaf cell death.</text>
</comment>
<feature type="compositionally biased region" description="Polar residues" evidence="9">
    <location>
        <begin position="412"/>
        <end position="426"/>
    </location>
</feature>
<keyword evidence="12" id="KW-1185">Reference proteome</keyword>
<evidence type="ECO:0000256" key="6">
    <source>
        <dbReference type="ARBA" id="ARBA00023136"/>
    </source>
</evidence>
<reference evidence="12" key="1">
    <citation type="journal article" date="2016" name="Nature">
        <title>The genome of the seagrass Zostera marina reveals angiosperm adaptation to the sea.</title>
        <authorList>
            <person name="Olsen J.L."/>
            <person name="Rouze P."/>
            <person name="Verhelst B."/>
            <person name="Lin Y.-C."/>
            <person name="Bayer T."/>
            <person name="Collen J."/>
            <person name="Dattolo E."/>
            <person name="De Paoli E."/>
            <person name="Dittami S."/>
            <person name="Maumus F."/>
            <person name="Michel G."/>
            <person name="Kersting A."/>
            <person name="Lauritano C."/>
            <person name="Lohaus R."/>
            <person name="Toepel M."/>
            <person name="Tonon T."/>
            <person name="Vanneste K."/>
            <person name="Amirebrahimi M."/>
            <person name="Brakel J."/>
            <person name="Bostroem C."/>
            <person name="Chovatia M."/>
            <person name="Grimwood J."/>
            <person name="Jenkins J.W."/>
            <person name="Jueterbock A."/>
            <person name="Mraz A."/>
            <person name="Stam W.T."/>
            <person name="Tice H."/>
            <person name="Bornberg-Bauer E."/>
            <person name="Green P.J."/>
            <person name="Pearson G.A."/>
            <person name="Procaccini G."/>
            <person name="Duarte C.M."/>
            <person name="Schmutz J."/>
            <person name="Reusch T.B.H."/>
            <person name="Van de Peer Y."/>
        </authorList>
    </citation>
    <scope>NUCLEOTIDE SEQUENCE [LARGE SCALE GENOMIC DNA]</scope>
    <source>
        <strain evidence="12">cv. Finnish</strain>
    </source>
</reference>
<feature type="transmembrane region" description="Helical" evidence="10">
    <location>
        <begin position="20"/>
        <end position="40"/>
    </location>
</feature>
<evidence type="ECO:0000256" key="3">
    <source>
        <dbReference type="ARBA" id="ARBA00022692"/>
    </source>
</evidence>
<feature type="transmembrane region" description="Helical" evidence="10">
    <location>
        <begin position="152"/>
        <end position="174"/>
    </location>
</feature>
<feature type="transmembrane region" description="Helical" evidence="10">
    <location>
        <begin position="226"/>
        <end position="245"/>
    </location>
</feature>
<dbReference type="Pfam" id="PF03094">
    <property type="entry name" value="Mlo"/>
    <property type="match status" value="2"/>
</dbReference>
<evidence type="ECO:0000256" key="4">
    <source>
        <dbReference type="ARBA" id="ARBA00022821"/>
    </source>
</evidence>
<comment type="domain">
    <text evidence="8">The C-terminus contains a calmodulin-binding domain, which binds calmodulin in a calcium-dependent fashion.</text>
</comment>
<comment type="subcellular location">
    <subcellularLocation>
        <location evidence="1 8">Membrane</location>
        <topology evidence="1 8">Multi-pass membrane protein</topology>
    </subcellularLocation>
</comment>
<dbReference type="GO" id="GO:0006952">
    <property type="term" value="P:defense response"/>
    <property type="evidence" value="ECO:0007669"/>
    <property type="project" value="UniProtKB-KW"/>
</dbReference>
<feature type="transmembrane region" description="Helical" evidence="10">
    <location>
        <begin position="307"/>
        <end position="330"/>
    </location>
</feature>
<feature type="transmembrane region" description="Helical" evidence="10">
    <location>
        <begin position="251"/>
        <end position="269"/>
    </location>
</feature>
<evidence type="ECO:0000256" key="5">
    <source>
        <dbReference type="ARBA" id="ARBA00022989"/>
    </source>
</evidence>
<dbReference type="PANTHER" id="PTHR31942:SF130">
    <property type="entry name" value="MLO-LIKE PROTEIN"/>
    <property type="match status" value="1"/>
</dbReference>
<evidence type="ECO:0000256" key="1">
    <source>
        <dbReference type="ARBA" id="ARBA00004141"/>
    </source>
</evidence>
<dbReference type="STRING" id="29655.A0A0K9P142"/>
<dbReference type="PANTHER" id="PTHR31942">
    <property type="entry name" value="MLO-LIKE PROTEIN 1"/>
    <property type="match status" value="1"/>
</dbReference>
<comment type="caution">
    <text evidence="11">The sequence shown here is derived from an EMBL/GenBank/DDBJ whole genome shotgun (WGS) entry which is preliminary data.</text>
</comment>
<dbReference type="GO" id="GO:0016020">
    <property type="term" value="C:membrane"/>
    <property type="evidence" value="ECO:0007669"/>
    <property type="project" value="UniProtKB-SubCell"/>
</dbReference>
<feature type="region of interest" description="Disordered" evidence="9">
    <location>
        <begin position="403"/>
        <end position="426"/>
    </location>
</feature>
<evidence type="ECO:0000256" key="10">
    <source>
        <dbReference type="SAM" id="Phobius"/>
    </source>
</evidence>
<name>A0A0K9P142_ZOSMR</name>
<keyword evidence="3 8" id="KW-0812">Transmembrane</keyword>
<organism evidence="11 12">
    <name type="scientific">Zostera marina</name>
    <name type="common">Eelgrass</name>
    <dbReference type="NCBI Taxonomy" id="29655"/>
    <lineage>
        <taxon>Eukaryota</taxon>
        <taxon>Viridiplantae</taxon>
        <taxon>Streptophyta</taxon>
        <taxon>Embryophyta</taxon>
        <taxon>Tracheophyta</taxon>
        <taxon>Spermatophyta</taxon>
        <taxon>Magnoliopsida</taxon>
        <taxon>Liliopsida</taxon>
        <taxon>Zosteraceae</taxon>
        <taxon>Zostera</taxon>
    </lineage>
</organism>
<keyword evidence="7 8" id="KW-0568">Pathogenesis-related protein</keyword>
<keyword evidence="6 8" id="KW-0472">Membrane</keyword>
<dbReference type="InterPro" id="IPR004326">
    <property type="entry name" value="Mlo"/>
</dbReference>
<accession>A0A0K9P142</accession>
<evidence type="ECO:0000256" key="7">
    <source>
        <dbReference type="ARBA" id="ARBA00023265"/>
    </source>
</evidence>
<dbReference type="EMBL" id="LFYR01001330">
    <property type="protein sequence ID" value="KMZ62689.1"/>
    <property type="molecule type" value="Genomic_DNA"/>
</dbReference>
<feature type="transmembrane region" description="Helical" evidence="10">
    <location>
        <begin position="66"/>
        <end position="83"/>
    </location>
</feature>
<keyword evidence="5 8" id="KW-1133">Transmembrane helix</keyword>
<dbReference type="AlphaFoldDB" id="A0A0K9P142"/>
<gene>
    <name evidence="8" type="primary">MLO</name>
    <name evidence="11" type="ORF">ZOSMA_44G00890</name>
</gene>
<protein>
    <recommendedName>
        <fullName evidence="8">MLO-like protein</fullName>
    </recommendedName>
</protein>